<evidence type="ECO:0000313" key="3">
    <source>
        <dbReference type="Proteomes" id="UP000199645"/>
    </source>
</evidence>
<organism evidence="2 3">
    <name type="scientific">Actinoplanes philippinensis</name>
    <dbReference type="NCBI Taxonomy" id="35752"/>
    <lineage>
        <taxon>Bacteria</taxon>
        <taxon>Bacillati</taxon>
        <taxon>Actinomycetota</taxon>
        <taxon>Actinomycetes</taxon>
        <taxon>Micromonosporales</taxon>
        <taxon>Micromonosporaceae</taxon>
        <taxon>Actinoplanes</taxon>
    </lineage>
</organism>
<dbReference type="GO" id="GO:0003677">
    <property type="term" value="F:DNA binding"/>
    <property type="evidence" value="ECO:0007669"/>
    <property type="project" value="InterPro"/>
</dbReference>
<accession>A0A1I2MN60</accession>
<sequence length="409" mass="42480">MESVGGVGWRCLLGVGDQRMEHVGARLRRWRLRRGLSQRVLADLAGFSQGYVAQIENGVAPLERRSAREALARALQISVGELTGRADDGASGSPAGPAAIAELRDGIVALAVPAVGGGHGTSSSGEVGTDVLDSLYAACRYDLLVPALARALKGLAARSRAADVRPAHLRNVVEVCATTVATCVQLGHPDLTLAPAGVATRAAEDLGEPAYLGLANYTRIRAVGAVAGAELVVDEGIERLSPHVGPDPVTAAIYGMHHLIRAEMAARAGLAGVAAAHLDEAAAVAAHTGERPDDWFSFGPTNVGMWRLAVLVALGDGGAVGTPAPGFHPEALPSAQRRATYFIDLSRALLQGRGREDAAAAALYRAETIAPQQVCASDGAREALRTLLSRPRYGRDGRLRGLAARAGIR</sequence>
<dbReference type="Gene3D" id="1.10.260.40">
    <property type="entry name" value="lambda repressor-like DNA-binding domains"/>
    <property type="match status" value="1"/>
</dbReference>
<evidence type="ECO:0000313" key="2">
    <source>
        <dbReference type="EMBL" id="SFF90571.1"/>
    </source>
</evidence>
<dbReference type="PROSITE" id="PS50943">
    <property type="entry name" value="HTH_CROC1"/>
    <property type="match status" value="1"/>
</dbReference>
<dbReference type="Proteomes" id="UP000199645">
    <property type="component" value="Unassembled WGS sequence"/>
</dbReference>
<gene>
    <name evidence="2" type="ORF">SAMN05421541_12942</name>
</gene>
<name>A0A1I2MN60_9ACTN</name>
<dbReference type="EMBL" id="FONV01000029">
    <property type="protein sequence ID" value="SFF90571.1"/>
    <property type="molecule type" value="Genomic_DNA"/>
</dbReference>
<dbReference type="InterPro" id="IPR001387">
    <property type="entry name" value="Cro/C1-type_HTH"/>
</dbReference>
<dbReference type="STRING" id="35752.SAMN05421541_12942"/>
<reference evidence="2 3" key="1">
    <citation type="submission" date="2016-10" db="EMBL/GenBank/DDBJ databases">
        <authorList>
            <person name="de Groot N.N."/>
        </authorList>
    </citation>
    <scope>NUCLEOTIDE SEQUENCE [LARGE SCALE GENOMIC DNA]</scope>
    <source>
        <strain evidence="2 3">DSM 43019</strain>
    </source>
</reference>
<feature type="domain" description="HTH cro/C1-type" evidence="1">
    <location>
        <begin position="27"/>
        <end position="82"/>
    </location>
</feature>
<dbReference type="OrthoDB" id="4516646at2"/>
<dbReference type="AlphaFoldDB" id="A0A1I2MN60"/>
<proteinExistence type="predicted"/>
<keyword evidence="3" id="KW-1185">Reference proteome</keyword>
<dbReference type="SUPFAM" id="SSF47413">
    <property type="entry name" value="lambda repressor-like DNA-binding domains"/>
    <property type="match status" value="1"/>
</dbReference>
<dbReference type="Pfam" id="PF13560">
    <property type="entry name" value="HTH_31"/>
    <property type="match status" value="1"/>
</dbReference>
<evidence type="ECO:0000259" key="1">
    <source>
        <dbReference type="PROSITE" id="PS50943"/>
    </source>
</evidence>
<dbReference type="InterPro" id="IPR010982">
    <property type="entry name" value="Lambda_DNA-bd_dom_sf"/>
</dbReference>
<protein>
    <submittedName>
        <fullName evidence="2">Transcriptional regulator, contains XRE-family HTH domain</fullName>
    </submittedName>
</protein>
<dbReference type="CDD" id="cd00093">
    <property type="entry name" value="HTH_XRE"/>
    <property type="match status" value="1"/>
</dbReference>
<dbReference type="SMART" id="SM00530">
    <property type="entry name" value="HTH_XRE"/>
    <property type="match status" value="1"/>
</dbReference>